<feature type="domain" description="DNA helicase Pif1-like DEAD-box helicase" evidence="2">
    <location>
        <begin position="3"/>
        <end position="50"/>
    </location>
</feature>
<keyword evidence="1" id="KW-0234">DNA repair</keyword>
<name>A0A0L8GV01_OCTBM</name>
<keyword evidence="1" id="KW-0233">DNA recombination</keyword>
<dbReference type="OrthoDB" id="6265497at2759"/>
<comment type="similarity">
    <text evidence="1">Belongs to the helicase family.</text>
</comment>
<dbReference type="EMBL" id="KQ420297">
    <property type="protein sequence ID" value="KOF80727.1"/>
    <property type="molecule type" value="Genomic_DNA"/>
</dbReference>
<accession>A0A0L8GV01</accession>
<keyword evidence="1" id="KW-0227">DNA damage</keyword>
<evidence type="ECO:0000259" key="2">
    <source>
        <dbReference type="Pfam" id="PF05970"/>
    </source>
</evidence>
<dbReference type="PANTHER" id="PTHR23274:SF51">
    <property type="entry name" value="OS03G0423850 PROTEIN"/>
    <property type="match status" value="1"/>
</dbReference>
<dbReference type="PANTHER" id="PTHR23274">
    <property type="entry name" value="DNA HELICASE-RELATED"/>
    <property type="match status" value="1"/>
</dbReference>
<dbReference type="GO" id="GO:0000723">
    <property type="term" value="P:telomere maintenance"/>
    <property type="evidence" value="ECO:0007669"/>
    <property type="project" value="InterPro"/>
</dbReference>
<evidence type="ECO:0000313" key="3">
    <source>
        <dbReference type="EMBL" id="KOF80727.1"/>
    </source>
</evidence>
<keyword evidence="1" id="KW-0067">ATP-binding</keyword>
<proteinExistence type="inferred from homology"/>
<keyword evidence="1" id="KW-0347">Helicase</keyword>
<sequence length="142" mass="15796">MRAEVPTCNIGNNSEEAKVLRECCLIVWDECTMTNKGALEALNWSLKGIGILLFLRVYNGTRIVIKSLTPHLIEATIVTGWGRGKNVFISSMQLYPSGSDMPLNFRRWQFPVRPCFAMSINKSQSQTLSVAGIHLGFSMQSG</sequence>
<dbReference type="AlphaFoldDB" id="A0A0L8GV01"/>
<dbReference type="GO" id="GO:0006310">
    <property type="term" value="P:DNA recombination"/>
    <property type="evidence" value="ECO:0007669"/>
    <property type="project" value="UniProtKB-KW"/>
</dbReference>
<gene>
    <name evidence="3" type="ORF">OCBIM_22027518mg</name>
</gene>
<dbReference type="Pfam" id="PF05970">
    <property type="entry name" value="PIF1"/>
    <property type="match status" value="1"/>
</dbReference>
<dbReference type="EC" id="5.6.2.3" evidence="1"/>
<dbReference type="InterPro" id="IPR010285">
    <property type="entry name" value="DNA_helicase_pif1-like_DEAD"/>
</dbReference>
<dbReference type="GO" id="GO:0005524">
    <property type="term" value="F:ATP binding"/>
    <property type="evidence" value="ECO:0007669"/>
    <property type="project" value="UniProtKB-KW"/>
</dbReference>
<keyword evidence="1" id="KW-0378">Hydrolase</keyword>
<keyword evidence="1" id="KW-0547">Nucleotide-binding</keyword>
<protein>
    <recommendedName>
        <fullName evidence="1">ATP-dependent DNA helicase</fullName>
        <ecNumber evidence="1">5.6.2.3</ecNumber>
    </recommendedName>
</protein>
<dbReference type="STRING" id="37653.A0A0L8GV01"/>
<comment type="cofactor">
    <cofactor evidence="1">
        <name>Mg(2+)</name>
        <dbReference type="ChEBI" id="CHEBI:18420"/>
    </cofactor>
</comment>
<evidence type="ECO:0000256" key="1">
    <source>
        <dbReference type="RuleBase" id="RU363044"/>
    </source>
</evidence>
<organism evidence="3">
    <name type="scientific">Octopus bimaculoides</name>
    <name type="common">California two-spotted octopus</name>
    <dbReference type="NCBI Taxonomy" id="37653"/>
    <lineage>
        <taxon>Eukaryota</taxon>
        <taxon>Metazoa</taxon>
        <taxon>Spiralia</taxon>
        <taxon>Lophotrochozoa</taxon>
        <taxon>Mollusca</taxon>
        <taxon>Cephalopoda</taxon>
        <taxon>Coleoidea</taxon>
        <taxon>Octopodiformes</taxon>
        <taxon>Octopoda</taxon>
        <taxon>Incirrata</taxon>
        <taxon>Octopodidae</taxon>
        <taxon>Octopus</taxon>
    </lineage>
</organism>
<dbReference type="GO" id="GO:0006281">
    <property type="term" value="P:DNA repair"/>
    <property type="evidence" value="ECO:0007669"/>
    <property type="project" value="UniProtKB-KW"/>
</dbReference>
<reference evidence="3" key="1">
    <citation type="submission" date="2015-07" db="EMBL/GenBank/DDBJ databases">
        <title>MeaNS - Measles Nucleotide Surveillance Program.</title>
        <authorList>
            <person name="Tran T."/>
            <person name="Druce J."/>
        </authorList>
    </citation>
    <scope>NUCLEOTIDE SEQUENCE</scope>
    <source>
        <strain evidence="3">UCB-OBI-ISO-001</strain>
        <tissue evidence="3">Gonad</tissue>
    </source>
</reference>
<dbReference type="GO" id="GO:0043139">
    <property type="term" value="F:5'-3' DNA helicase activity"/>
    <property type="evidence" value="ECO:0007669"/>
    <property type="project" value="UniProtKB-EC"/>
</dbReference>
<dbReference type="GO" id="GO:0006260">
    <property type="term" value="P:DNA replication"/>
    <property type="evidence" value="ECO:0007669"/>
    <property type="project" value="TreeGrafter"/>
</dbReference>
<comment type="catalytic activity">
    <reaction evidence="1">
        <text>ATP + H2O = ADP + phosphate + H(+)</text>
        <dbReference type="Rhea" id="RHEA:13065"/>
        <dbReference type="ChEBI" id="CHEBI:15377"/>
        <dbReference type="ChEBI" id="CHEBI:15378"/>
        <dbReference type="ChEBI" id="CHEBI:30616"/>
        <dbReference type="ChEBI" id="CHEBI:43474"/>
        <dbReference type="ChEBI" id="CHEBI:456216"/>
        <dbReference type="EC" id="5.6.2.3"/>
    </reaction>
</comment>
<dbReference type="GO" id="GO:0016787">
    <property type="term" value="F:hydrolase activity"/>
    <property type="evidence" value="ECO:0007669"/>
    <property type="project" value="UniProtKB-KW"/>
</dbReference>
<dbReference type="GO" id="GO:0005657">
    <property type="term" value="C:replication fork"/>
    <property type="evidence" value="ECO:0007669"/>
    <property type="project" value="TreeGrafter"/>
</dbReference>